<dbReference type="RefSeq" id="WP_303680311.1">
    <property type="nucleotide sequence ID" value="NZ_MNTG01000042.1"/>
</dbReference>
<protein>
    <submittedName>
        <fullName evidence="2">Uncharacterized protein</fullName>
    </submittedName>
</protein>
<feature type="chain" id="PRO_5012502527" evidence="1">
    <location>
        <begin position="29"/>
        <end position="252"/>
    </location>
</feature>
<gene>
    <name evidence="2" type="ORF">BHW43_09100</name>
</gene>
<keyword evidence="1" id="KW-0732">Signal</keyword>
<evidence type="ECO:0000313" key="2">
    <source>
        <dbReference type="EMBL" id="OLA36690.1"/>
    </source>
</evidence>
<evidence type="ECO:0000256" key="1">
    <source>
        <dbReference type="SAM" id="SignalP"/>
    </source>
</evidence>
<dbReference type="STRING" id="626940.BHW43_09100"/>
<proteinExistence type="predicted"/>
<organism evidence="2 3">
    <name type="scientific">Phascolarctobacterium succinatutens</name>
    <dbReference type="NCBI Taxonomy" id="626940"/>
    <lineage>
        <taxon>Bacteria</taxon>
        <taxon>Bacillati</taxon>
        <taxon>Bacillota</taxon>
        <taxon>Negativicutes</taxon>
        <taxon>Acidaminococcales</taxon>
        <taxon>Acidaminococcaceae</taxon>
        <taxon>Phascolarctobacterium</taxon>
    </lineage>
</organism>
<dbReference type="AlphaFoldDB" id="A0A1Q6R309"/>
<dbReference type="EMBL" id="MNTG01000042">
    <property type="protein sequence ID" value="OLA36690.1"/>
    <property type="molecule type" value="Genomic_DNA"/>
</dbReference>
<accession>A0A1Q6R309</accession>
<comment type="caution">
    <text evidence="2">The sequence shown here is derived from an EMBL/GenBank/DDBJ whole genome shotgun (WGS) entry which is preliminary data.</text>
</comment>
<name>A0A1Q6R309_9FIRM</name>
<dbReference type="Proteomes" id="UP000186777">
    <property type="component" value="Unassembled WGS sequence"/>
</dbReference>
<feature type="signal peptide" evidence="1">
    <location>
        <begin position="1"/>
        <end position="28"/>
    </location>
</feature>
<sequence length="252" mass="27135">MRTTEKFAAAILSAIIMANGLSLPMAYAAPSSSYVNVDEKYDPFAEEEMPAKEADPSKLTFKERLALQKKEEQAAAQKVTIANVLPGHIYIPKKTMLNVELIEPANSKTHKKNQQVEFKTTENLIINGVVVIPKGTVGMGYVYEVQKAGGFGRKGVLRIAGKEIKTLNNVSVPLRKGLEGKGKTDGGAVAVAAAVSLVGGLFMKGSNINYPAGTDFQVEVRDNVDLGVTPEELKDAMNPNIPHGQEIVIEVK</sequence>
<reference evidence="2 3" key="1">
    <citation type="journal article" date="2016" name="Nat. Biotechnol.">
        <title>Measurement of bacterial replication rates in microbial communities.</title>
        <authorList>
            <person name="Brown C.T."/>
            <person name="Olm M.R."/>
            <person name="Thomas B.C."/>
            <person name="Banfield J.F."/>
        </authorList>
    </citation>
    <scope>NUCLEOTIDE SEQUENCE [LARGE SCALE GENOMIC DNA]</scope>
    <source>
        <strain evidence="2">46_33</strain>
    </source>
</reference>
<evidence type="ECO:0000313" key="3">
    <source>
        <dbReference type="Proteomes" id="UP000186777"/>
    </source>
</evidence>